<dbReference type="Pfam" id="PF16895">
    <property type="entry name" value="DUF5085"/>
    <property type="match status" value="1"/>
</dbReference>
<proteinExistence type="predicted"/>
<organism evidence="1 2">
    <name type="scientific">Cohnella boryungensis</name>
    <dbReference type="NCBI Taxonomy" id="768479"/>
    <lineage>
        <taxon>Bacteria</taxon>
        <taxon>Bacillati</taxon>
        <taxon>Bacillota</taxon>
        <taxon>Bacilli</taxon>
        <taxon>Bacillales</taxon>
        <taxon>Paenibacillaceae</taxon>
        <taxon>Cohnella</taxon>
    </lineage>
</organism>
<evidence type="ECO:0000313" key="1">
    <source>
        <dbReference type="EMBL" id="MFC4302826.1"/>
    </source>
</evidence>
<dbReference type="Proteomes" id="UP001595755">
    <property type="component" value="Unassembled WGS sequence"/>
</dbReference>
<evidence type="ECO:0000313" key="2">
    <source>
        <dbReference type="Proteomes" id="UP001595755"/>
    </source>
</evidence>
<keyword evidence="2" id="KW-1185">Reference proteome</keyword>
<accession>A0ABV8S653</accession>
<name>A0ABV8S653_9BACL</name>
<sequence length="161" mass="19216">MINSNDAIRYTNVVSRKYRFHYREMKEVIADFLQEIDRQKATVKGPLFYSINNVPTEEWINGEFFMPIEEDELLLTEQFSFHSYFSIESMLSHCIFTHFEALTEVSYRMLLDFIEHQQLIQTTPIFHILSGDRSLAYVYIKIGYAERRKPEPEESEHDRSS</sequence>
<gene>
    <name evidence="1" type="ORF">ACFO1S_05130</name>
</gene>
<dbReference type="InterPro" id="IPR031664">
    <property type="entry name" value="DUF5085"/>
</dbReference>
<protein>
    <submittedName>
        <fullName evidence="1">DUF5085 family protein</fullName>
    </submittedName>
</protein>
<comment type="caution">
    <text evidence="1">The sequence shown here is derived from an EMBL/GenBank/DDBJ whole genome shotgun (WGS) entry which is preliminary data.</text>
</comment>
<dbReference type="EMBL" id="JBHSED010000005">
    <property type="protein sequence ID" value="MFC4302826.1"/>
    <property type="molecule type" value="Genomic_DNA"/>
</dbReference>
<reference evidence="2" key="1">
    <citation type="journal article" date="2019" name="Int. J. Syst. Evol. Microbiol.">
        <title>The Global Catalogue of Microorganisms (GCM) 10K type strain sequencing project: providing services to taxonomists for standard genome sequencing and annotation.</title>
        <authorList>
            <consortium name="The Broad Institute Genomics Platform"/>
            <consortium name="The Broad Institute Genome Sequencing Center for Infectious Disease"/>
            <person name="Wu L."/>
            <person name="Ma J."/>
        </authorList>
    </citation>
    <scope>NUCLEOTIDE SEQUENCE [LARGE SCALE GENOMIC DNA]</scope>
    <source>
        <strain evidence="2">CGMCC 4.1641</strain>
    </source>
</reference>
<dbReference type="RefSeq" id="WP_204603307.1">
    <property type="nucleotide sequence ID" value="NZ_JBHSED010000005.1"/>
</dbReference>